<gene>
    <name evidence="1" type="ORF">KUDE01_002236</name>
</gene>
<comment type="caution">
    <text evidence="1">The sequence shown here is derived from an EMBL/GenBank/DDBJ whole genome shotgun (WGS) entry which is preliminary data.</text>
</comment>
<keyword evidence="2" id="KW-1185">Reference proteome</keyword>
<dbReference type="Proteomes" id="UP001228049">
    <property type="component" value="Unassembled WGS sequence"/>
</dbReference>
<name>A0AAD9B5B3_DISEL</name>
<reference evidence="1" key="1">
    <citation type="submission" date="2023-04" db="EMBL/GenBank/DDBJ databases">
        <title>Chromosome-level genome of Chaenocephalus aceratus.</title>
        <authorList>
            <person name="Park H."/>
        </authorList>
    </citation>
    <scope>NUCLEOTIDE SEQUENCE</scope>
    <source>
        <strain evidence="1">DE</strain>
        <tissue evidence="1">Muscle</tissue>
    </source>
</reference>
<evidence type="ECO:0000313" key="1">
    <source>
        <dbReference type="EMBL" id="KAK1876916.1"/>
    </source>
</evidence>
<feature type="non-terminal residue" evidence="1">
    <location>
        <position position="1"/>
    </location>
</feature>
<dbReference type="EMBL" id="JASDAP010000027">
    <property type="protein sequence ID" value="KAK1876916.1"/>
    <property type="molecule type" value="Genomic_DNA"/>
</dbReference>
<evidence type="ECO:0000313" key="2">
    <source>
        <dbReference type="Proteomes" id="UP001228049"/>
    </source>
</evidence>
<proteinExistence type="predicted"/>
<dbReference type="AlphaFoldDB" id="A0AAD9B5B3"/>
<protein>
    <submittedName>
        <fullName evidence="1">Thyroglobulin</fullName>
    </submittedName>
</protein>
<accession>A0AAD9B5B3</accession>
<organism evidence="1 2">
    <name type="scientific">Dissostichus eleginoides</name>
    <name type="common">Patagonian toothfish</name>
    <name type="synonym">Dissostichus amissus</name>
    <dbReference type="NCBI Taxonomy" id="100907"/>
    <lineage>
        <taxon>Eukaryota</taxon>
        <taxon>Metazoa</taxon>
        <taxon>Chordata</taxon>
        <taxon>Craniata</taxon>
        <taxon>Vertebrata</taxon>
        <taxon>Euteleostomi</taxon>
        <taxon>Actinopterygii</taxon>
        <taxon>Neopterygii</taxon>
        <taxon>Teleostei</taxon>
        <taxon>Neoteleostei</taxon>
        <taxon>Acanthomorphata</taxon>
        <taxon>Eupercaria</taxon>
        <taxon>Perciformes</taxon>
        <taxon>Notothenioidei</taxon>
        <taxon>Nototheniidae</taxon>
        <taxon>Dissostichus</taxon>
    </lineage>
</organism>
<feature type="non-terminal residue" evidence="1">
    <location>
        <position position="62"/>
    </location>
</feature>
<sequence>GAAVQSVFDTCWCGDKKRKAITPVTRQPQLASCCLSTCYLEVKDLRSGSEWVLRLSTERFSL</sequence>